<dbReference type="InterPro" id="IPR021130">
    <property type="entry name" value="PRib-ATP_PPHydrolase-like"/>
</dbReference>
<evidence type="ECO:0000313" key="1">
    <source>
        <dbReference type="EMBL" id="DAF47716.1"/>
    </source>
</evidence>
<dbReference type="SUPFAM" id="SSF101386">
    <property type="entry name" value="all-alpha NTP pyrophosphatases"/>
    <property type="match status" value="1"/>
</dbReference>
<dbReference type="EMBL" id="BK032557">
    <property type="protein sequence ID" value="DAF47716.1"/>
    <property type="molecule type" value="Genomic_DNA"/>
</dbReference>
<dbReference type="Pfam" id="PF01503">
    <property type="entry name" value="PRA-PH"/>
    <property type="match status" value="1"/>
</dbReference>
<name>A0A8S5S9J0_9CAUD</name>
<dbReference type="Gene3D" id="1.10.287.1080">
    <property type="entry name" value="MazG-like"/>
    <property type="match status" value="1"/>
</dbReference>
<accession>A0A8S5S9J0</accession>
<proteinExistence type="predicted"/>
<sequence>MKSINSLALDSLRIALLRNKVTIFSEEASVHQETCDSLREEVDEFLQASECKPSEHLPEYTEAVEELADIALVALTELSRRGVNVEKVLLLKSMYNERRND</sequence>
<organism evidence="1">
    <name type="scientific">Myoviridae sp. ctByu2</name>
    <dbReference type="NCBI Taxonomy" id="2827668"/>
    <lineage>
        <taxon>Viruses</taxon>
        <taxon>Duplodnaviria</taxon>
        <taxon>Heunggongvirae</taxon>
        <taxon>Uroviricota</taxon>
        <taxon>Caudoviricetes</taxon>
    </lineage>
</organism>
<protein>
    <submittedName>
        <fullName evidence="1">Uncharacterized protein</fullName>
    </submittedName>
</protein>
<reference evidence="1" key="1">
    <citation type="journal article" date="2021" name="Proc. Natl. Acad. Sci. U.S.A.">
        <title>A Catalog of Tens of Thousands of Viruses from Human Metagenomes Reveals Hidden Associations with Chronic Diseases.</title>
        <authorList>
            <person name="Tisza M.J."/>
            <person name="Buck C.B."/>
        </authorList>
    </citation>
    <scope>NUCLEOTIDE SEQUENCE</scope>
    <source>
        <strain evidence="1">CtByu2</strain>
    </source>
</reference>